<dbReference type="AlphaFoldDB" id="A0AAN9L9Q1"/>
<keyword evidence="4" id="KW-0653">Protein transport</keyword>
<organism evidence="8 9">
    <name type="scientific">Canavalia gladiata</name>
    <name type="common">Sword bean</name>
    <name type="synonym">Dolichos gladiatus</name>
    <dbReference type="NCBI Taxonomy" id="3824"/>
    <lineage>
        <taxon>Eukaryota</taxon>
        <taxon>Viridiplantae</taxon>
        <taxon>Streptophyta</taxon>
        <taxon>Embryophyta</taxon>
        <taxon>Tracheophyta</taxon>
        <taxon>Spermatophyta</taxon>
        <taxon>Magnoliopsida</taxon>
        <taxon>eudicotyledons</taxon>
        <taxon>Gunneridae</taxon>
        <taxon>Pentapetalae</taxon>
        <taxon>rosids</taxon>
        <taxon>fabids</taxon>
        <taxon>Fabales</taxon>
        <taxon>Fabaceae</taxon>
        <taxon>Papilionoideae</taxon>
        <taxon>50 kb inversion clade</taxon>
        <taxon>NPAAA clade</taxon>
        <taxon>indigoferoid/millettioid clade</taxon>
        <taxon>Phaseoleae</taxon>
        <taxon>Canavalia</taxon>
    </lineage>
</organism>
<dbReference type="GO" id="GO:0031201">
    <property type="term" value="C:SNARE complex"/>
    <property type="evidence" value="ECO:0007669"/>
    <property type="project" value="InterPro"/>
</dbReference>
<evidence type="ECO:0000256" key="1">
    <source>
        <dbReference type="ARBA" id="ARBA00004370"/>
    </source>
</evidence>
<dbReference type="GO" id="GO:0005484">
    <property type="term" value="F:SNAP receptor activity"/>
    <property type="evidence" value="ECO:0007669"/>
    <property type="project" value="InterPro"/>
</dbReference>
<protein>
    <recommendedName>
        <fullName evidence="7">t-SNARE coiled-coil homology domain-containing protein</fullName>
    </recommendedName>
</protein>
<dbReference type="GO" id="GO:0005886">
    <property type="term" value="C:plasma membrane"/>
    <property type="evidence" value="ECO:0007669"/>
    <property type="project" value="TreeGrafter"/>
</dbReference>
<feature type="domain" description="T-SNARE coiled-coil homology" evidence="7">
    <location>
        <begin position="242"/>
        <end position="304"/>
    </location>
</feature>
<evidence type="ECO:0000256" key="3">
    <source>
        <dbReference type="ARBA" id="ARBA00022448"/>
    </source>
</evidence>
<dbReference type="FunFam" id="1.20.5.110:FF:000031">
    <property type="entry name" value="SNAP25 homologous protein SNAP33"/>
    <property type="match status" value="1"/>
</dbReference>
<evidence type="ECO:0000256" key="6">
    <source>
        <dbReference type="SAM" id="MobiDB-lite"/>
    </source>
</evidence>
<feature type="compositionally biased region" description="Low complexity" evidence="6">
    <location>
        <begin position="1"/>
        <end position="11"/>
    </location>
</feature>
<dbReference type="GO" id="GO:0015031">
    <property type="term" value="P:protein transport"/>
    <property type="evidence" value="ECO:0007669"/>
    <property type="project" value="UniProtKB-KW"/>
</dbReference>
<dbReference type="FunFam" id="1.20.5.110:FF:000040">
    <property type="entry name" value="SNAP25 homologous protein SNAP33"/>
    <property type="match status" value="1"/>
</dbReference>
<keyword evidence="9" id="KW-1185">Reference proteome</keyword>
<sequence>MLSSKKSPLKVSKPRSVDPVYPVKSGANPFDSDDEAKDNKKYSSSKKTSSSERALVTLEVNTNPFDDDIDANKKSSSSSYAFQSADRNRYKNDFRDSGGLENQSVQELENYAVYKAEETTKSVNNCLKIAENIREDATKTLVTLHQQGEQITRSHHVAADIDHDLSRGEKLLGSLGGLFSKTWKPKKTRAIRGPVIVGDDPVRRKGNHLEQREKLGLTSAPKGLSKLQTAPHEPKNALEKVELEKGKQDDALSDLSDLLGELKEMAVDMGSEIERHNKALNHLYDDVDELNFRMKGANQRGRRLLGK</sequence>
<reference evidence="8 9" key="1">
    <citation type="submission" date="2024-01" db="EMBL/GenBank/DDBJ databases">
        <title>The genomes of 5 underutilized Papilionoideae crops provide insights into root nodulation and disease resistanc.</title>
        <authorList>
            <person name="Jiang F."/>
        </authorList>
    </citation>
    <scope>NUCLEOTIDE SEQUENCE [LARGE SCALE GENOMIC DNA]</scope>
    <source>
        <strain evidence="8">LVBAO_FW01</strain>
        <tissue evidence="8">Leaves</tissue>
    </source>
</reference>
<evidence type="ECO:0000256" key="4">
    <source>
        <dbReference type="ARBA" id="ARBA00022927"/>
    </source>
</evidence>
<keyword evidence="3" id="KW-0813">Transport</keyword>
<dbReference type="Gene3D" id="1.20.5.110">
    <property type="match status" value="2"/>
</dbReference>
<dbReference type="PANTHER" id="PTHR19305:SF9">
    <property type="entry name" value="SYNAPTOSOMAL-ASSOCIATED PROTEIN 29"/>
    <property type="match status" value="1"/>
</dbReference>
<dbReference type="CDD" id="cd15861">
    <property type="entry name" value="SNARE_SNAP25N_23N_29N_SEC9N"/>
    <property type="match status" value="1"/>
</dbReference>
<dbReference type="CDD" id="cd15841">
    <property type="entry name" value="SNARE_Qc"/>
    <property type="match status" value="1"/>
</dbReference>
<evidence type="ECO:0000313" key="9">
    <source>
        <dbReference type="Proteomes" id="UP001367508"/>
    </source>
</evidence>
<comment type="similarity">
    <text evidence="2">Belongs to the SNAP-25 family.</text>
</comment>
<dbReference type="PANTHER" id="PTHR19305">
    <property type="entry name" value="SYNAPTOSOMAL ASSOCIATED PROTEIN"/>
    <property type="match status" value="1"/>
</dbReference>
<keyword evidence="5" id="KW-0472">Membrane</keyword>
<dbReference type="EMBL" id="JAYMYQ010000005">
    <property type="protein sequence ID" value="KAK7330313.1"/>
    <property type="molecule type" value="Genomic_DNA"/>
</dbReference>
<comment type="caution">
    <text evidence="8">The sequence shown here is derived from an EMBL/GenBank/DDBJ whole genome shotgun (WGS) entry which is preliminary data.</text>
</comment>
<dbReference type="PROSITE" id="PS50192">
    <property type="entry name" value="T_SNARE"/>
    <property type="match status" value="1"/>
</dbReference>
<evidence type="ECO:0000256" key="2">
    <source>
        <dbReference type="ARBA" id="ARBA00009480"/>
    </source>
</evidence>
<dbReference type="Proteomes" id="UP001367508">
    <property type="component" value="Unassembled WGS sequence"/>
</dbReference>
<dbReference type="SMART" id="SM00397">
    <property type="entry name" value="t_SNARE"/>
    <property type="match status" value="2"/>
</dbReference>
<evidence type="ECO:0000256" key="5">
    <source>
        <dbReference type="ARBA" id="ARBA00023136"/>
    </source>
</evidence>
<dbReference type="InterPro" id="IPR044766">
    <property type="entry name" value="NPSN/SNAP25-like_N_SNARE"/>
</dbReference>
<name>A0AAN9L9Q1_CANGL</name>
<proteinExistence type="inferred from homology"/>
<dbReference type="SUPFAM" id="SSF58038">
    <property type="entry name" value="SNARE fusion complex"/>
    <property type="match status" value="2"/>
</dbReference>
<evidence type="ECO:0000313" key="8">
    <source>
        <dbReference type="EMBL" id="KAK7330313.1"/>
    </source>
</evidence>
<gene>
    <name evidence="8" type="ORF">VNO77_24503</name>
</gene>
<accession>A0AAN9L9Q1</accession>
<feature type="region of interest" description="Disordered" evidence="6">
    <location>
        <begin position="1"/>
        <end position="84"/>
    </location>
</feature>
<dbReference type="GO" id="GO:0016192">
    <property type="term" value="P:vesicle-mediated transport"/>
    <property type="evidence" value="ECO:0007669"/>
    <property type="project" value="UniProtKB-ARBA"/>
</dbReference>
<comment type="subcellular location">
    <subcellularLocation>
        <location evidence="1">Membrane</location>
    </subcellularLocation>
</comment>
<evidence type="ECO:0000259" key="7">
    <source>
        <dbReference type="PROSITE" id="PS50192"/>
    </source>
</evidence>
<dbReference type="InterPro" id="IPR000727">
    <property type="entry name" value="T_SNARE_dom"/>
</dbReference>